<dbReference type="Pfam" id="PF03963">
    <property type="entry name" value="FlgD"/>
    <property type="match status" value="1"/>
</dbReference>
<evidence type="ECO:0000313" key="8">
    <source>
        <dbReference type="EMBL" id="BAQ08175.1"/>
    </source>
</evidence>
<dbReference type="Gene3D" id="2.60.40.4070">
    <property type="match status" value="1"/>
</dbReference>
<feature type="domain" description="FlgD/Vpr Ig-like" evidence="7">
    <location>
        <begin position="107"/>
        <end position="173"/>
    </location>
</feature>
<dbReference type="EMBL" id="LC043068">
    <property type="protein sequence ID" value="BAQ08175.1"/>
    <property type="molecule type" value="Genomic_DNA"/>
</dbReference>
<evidence type="ECO:0000256" key="6">
    <source>
        <dbReference type="SAM" id="MobiDB-lite"/>
    </source>
</evidence>
<evidence type="ECO:0000256" key="3">
    <source>
        <dbReference type="ARBA" id="ARBA00022795"/>
    </source>
</evidence>
<reference evidence="8" key="1">
    <citation type="submission" date="2015-04" db="EMBL/GenBank/DDBJ databases">
        <title>Formation of a single polar flagellum by lateral and polar bacterial flagellar gene sets.</title>
        <authorList>
            <person name="Maruyama Y."/>
            <person name="Kobayashi M."/>
            <person name="Murata K."/>
            <person name="Hashimoto W."/>
        </authorList>
    </citation>
    <scope>NUCLEOTIDE SEQUENCE</scope>
    <source>
        <strain evidence="8">A1</strain>
    </source>
</reference>
<keyword evidence="8" id="KW-0966">Cell projection</keyword>
<keyword evidence="8" id="KW-0969">Cilium</keyword>
<protein>
    <recommendedName>
        <fullName evidence="2 5">Basal-body rod modification protein FlgD</fullName>
    </recommendedName>
</protein>
<dbReference type="Pfam" id="PF13860">
    <property type="entry name" value="FlgD_ig"/>
    <property type="match status" value="1"/>
</dbReference>
<evidence type="ECO:0000256" key="1">
    <source>
        <dbReference type="ARBA" id="ARBA00010577"/>
    </source>
</evidence>
<evidence type="ECO:0000256" key="2">
    <source>
        <dbReference type="ARBA" id="ARBA00016013"/>
    </source>
</evidence>
<evidence type="ECO:0000256" key="4">
    <source>
        <dbReference type="ARBA" id="ARBA00024746"/>
    </source>
</evidence>
<dbReference type="Gene3D" id="2.30.30.910">
    <property type="match status" value="1"/>
</dbReference>
<dbReference type="AlphaFoldDB" id="A0A0A8JCP1"/>
<dbReference type="InterPro" id="IPR005648">
    <property type="entry name" value="FlgD"/>
</dbReference>
<dbReference type="InterPro" id="IPR025965">
    <property type="entry name" value="FlgD/Vpr_Ig-like"/>
</dbReference>
<name>A0A0A8JCP1_9SPHN</name>
<proteinExistence type="inferred from homology"/>
<keyword evidence="8" id="KW-0282">Flagellum</keyword>
<sequence>MSAVINDTTQNTTSTSSTSSVASNGDSVSNLFTTLLVAQIRNQNPLDPADPSEFVSQLTQLSQTEALQKLVSQGTNSAAALESMQVMALGAQVGSQVSVRTGSVSVSDAAISGRFTLDASSAETAVVLTDAAGKTYRLELGTRAAGEVSFSLDPAKLGLPKGTYSIAVSTDNGSTPGVDVDGTLQSVKLSSTDGVVLNVSNVGNVSSTVVTAFNGRA</sequence>
<organism evidence="8">
    <name type="scientific">Sphingomonas sp. A1</name>
    <dbReference type="NCBI Taxonomy" id="90322"/>
    <lineage>
        <taxon>Bacteria</taxon>
        <taxon>Pseudomonadati</taxon>
        <taxon>Pseudomonadota</taxon>
        <taxon>Alphaproteobacteria</taxon>
        <taxon>Sphingomonadales</taxon>
        <taxon>Sphingomonadaceae</taxon>
        <taxon>Sphingomonas</taxon>
    </lineage>
</organism>
<evidence type="ECO:0000259" key="7">
    <source>
        <dbReference type="Pfam" id="PF13860"/>
    </source>
</evidence>
<feature type="region of interest" description="Disordered" evidence="6">
    <location>
        <begin position="1"/>
        <end position="24"/>
    </location>
</feature>
<dbReference type="GO" id="GO:0044781">
    <property type="term" value="P:bacterial-type flagellum organization"/>
    <property type="evidence" value="ECO:0007669"/>
    <property type="project" value="UniProtKB-UniRule"/>
</dbReference>
<evidence type="ECO:0000256" key="5">
    <source>
        <dbReference type="RuleBase" id="RU362076"/>
    </source>
</evidence>
<accession>A0A0A8JCP1</accession>
<comment type="function">
    <text evidence="4 5">Required for flagellar hook formation. May act as a scaffolding protein.</text>
</comment>
<gene>
    <name evidence="8" type="primary">flgD</name>
</gene>
<comment type="similarity">
    <text evidence="1 5">Belongs to the FlgD family.</text>
</comment>
<keyword evidence="3 5" id="KW-1005">Bacterial flagellum biogenesis</keyword>